<keyword evidence="2" id="KW-1185">Reference proteome</keyword>
<name>H0QHQ7_ARTG1</name>
<proteinExistence type="predicted"/>
<sequence>MFTWNDQGRLLGTQANPSHFIDYQDCEHAGAGHQLCSGVTGLKTADGQPFELGGLALTDLSDGRAVHEVPVQKFSTAGHSMTRNPVALESDGDVLRLFWPFSISEELRTCDHIAQPDPIEGRVPRFQA</sequence>
<dbReference type="STRING" id="1077972.ARGLB_013_00120"/>
<dbReference type="OrthoDB" id="7064788at2"/>
<dbReference type="Proteomes" id="UP000003828">
    <property type="component" value="Unassembled WGS sequence"/>
</dbReference>
<accession>H0QHQ7</accession>
<dbReference type="AlphaFoldDB" id="H0QHQ7"/>
<dbReference type="RefSeq" id="WP_003798378.1">
    <property type="nucleotide sequence ID" value="NZ_BAEG01000013.1"/>
</dbReference>
<reference evidence="1 2" key="1">
    <citation type="submission" date="2011-12" db="EMBL/GenBank/DDBJ databases">
        <title>Whole genome shotgun sequence of Arthrobacter globiformis NBRC 12137.</title>
        <authorList>
            <person name="Miyazawa S."/>
            <person name="Hosoyama A."/>
            <person name="Tsuchikane K."/>
            <person name="Katsumata H."/>
            <person name="Yamazaki S."/>
            <person name="Fujita N."/>
        </authorList>
    </citation>
    <scope>NUCLEOTIDE SEQUENCE [LARGE SCALE GENOMIC DNA]</scope>
    <source>
        <strain evidence="1 2">NBRC 12137</strain>
    </source>
</reference>
<comment type="caution">
    <text evidence="1">The sequence shown here is derived from an EMBL/GenBank/DDBJ whole genome shotgun (WGS) entry which is preliminary data.</text>
</comment>
<gene>
    <name evidence="1" type="ORF">ARGLB_013_00120</name>
</gene>
<dbReference type="eggNOG" id="COG3391">
    <property type="taxonomic scope" value="Bacteria"/>
</dbReference>
<dbReference type="EMBL" id="BAEG01000013">
    <property type="protein sequence ID" value="GAB12358.1"/>
    <property type="molecule type" value="Genomic_DNA"/>
</dbReference>
<dbReference type="Pfam" id="PF20055">
    <property type="entry name" value="DUF6454"/>
    <property type="match status" value="1"/>
</dbReference>
<organism evidence="1 2">
    <name type="scientific">Arthrobacter globiformis (strain ATCC 8010 / DSM 20124 / JCM 1332 / NBRC 12137 / NCIMB 8907 / NRRL B-2979 / 168)</name>
    <dbReference type="NCBI Taxonomy" id="1077972"/>
    <lineage>
        <taxon>Bacteria</taxon>
        <taxon>Bacillati</taxon>
        <taxon>Actinomycetota</taxon>
        <taxon>Actinomycetes</taxon>
        <taxon>Micrococcales</taxon>
        <taxon>Micrococcaceae</taxon>
        <taxon>Arthrobacter</taxon>
    </lineage>
</organism>
<evidence type="ECO:0000313" key="2">
    <source>
        <dbReference type="Proteomes" id="UP000003828"/>
    </source>
</evidence>
<protein>
    <submittedName>
        <fullName evidence="1">Uncharacterized protein</fullName>
    </submittedName>
</protein>
<dbReference type="InterPro" id="IPR046312">
    <property type="entry name" value="DUF6454"/>
</dbReference>
<evidence type="ECO:0000313" key="1">
    <source>
        <dbReference type="EMBL" id="GAB12358.1"/>
    </source>
</evidence>